<gene>
    <name evidence="1" type="ORF">IscW_ISCW002124</name>
</gene>
<evidence type="ECO:0000313" key="1">
    <source>
        <dbReference type="EMBL" id="EEC02667.1"/>
    </source>
</evidence>
<evidence type="ECO:0000313" key="2">
    <source>
        <dbReference type="EnsemblMetazoa" id="ISCW002124-PA"/>
    </source>
</evidence>
<dbReference type="EMBL" id="ABJB010783305">
    <property type="status" value="NOT_ANNOTATED_CDS"/>
    <property type="molecule type" value="Genomic_DNA"/>
</dbReference>
<keyword evidence="3" id="KW-1185">Reference proteome</keyword>
<dbReference type="PaxDb" id="6945-B7P7U5"/>
<dbReference type="InParanoid" id="B7P7U5"/>
<dbReference type="Proteomes" id="UP000001555">
    <property type="component" value="Unassembled WGS sequence"/>
</dbReference>
<proteinExistence type="predicted"/>
<dbReference type="VEuPathDB" id="VectorBase:ISCW002124"/>
<reference evidence="1 3" key="1">
    <citation type="submission" date="2008-03" db="EMBL/GenBank/DDBJ databases">
        <title>Annotation of Ixodes scapularis.</title>
        <authorList>
            <consortium name="Ixodes scapularis Genome Project Consortium"/>
            <person name="Caler E."/>
            <person name="Hannick L.I."/>
            <person name="Bidwell S."/>
            <person name="Joardar V."/>
            <person name="Thiagarajan M."/>
            <person name="Amedeo P."/>
            <person name="Galinsky K.J."/>
            <person name="Schobel S."/>
            <person name="Inman J."/>
            <person name="Hostetler J."/>
            <person name="Miller J."/>
            <person name="Hammond M."/>
            <person name="Megy K."/>
            <person name="Lawson D."/>
            <person name="Kodira C."/>
            <person name="Sutton G."/>
            <person name="Meyer J."/>
            <person name="Hill C.A."/>
            <person name="Birren B."/>
            <person name="Nene V."/>
            <person name="Collins F."/>
            <person name="Alarcon-Chaidez F."/>
            <person name="Wikel S."/>
            <person name="Strausberg R."/>
        </authorList>
    </citation>
    <scope>NUCLEOTIDE SEQUENCE [LARGE SCALE GENOMIC DNA]</scope>
    <source>
        <strain evidence="3">Wikel</strain>
        <strain evidence="1">Wikel colony</strain>
    </source>
</reference>
<protein>
    <submittedName>
        <fullName evidence="1 2">Uncharacterized protein</fullName>
    </submittedName>
</protein>
<name>B7P7U5_IXOSC</name>
<dbReference type="AlphaFoldDB" id="B7P7U5"/>
<dbReference type="EMBL" id="DS653379">
    <property type="protein sequence ID" value="EEC02667.1"/>
    <property type="molecule type" value="Genomic_DNA"/>
</dbReference>
<dbReference type="HOGENOM" id="CLU_2870067_0_0_1"/>
<dbReference type="EnsemblMetazoa" id="ISCW002124-RA">
    <property type="protein sequence ID" value="ISCW002124-PA"/>
    <property type="gene ID" value="ISCW002124"/>
</dbReference>
<dbReference type="VEuPathDB" id="VectorBase:ISCI002124"/>
<accession>B7P7U5</accession>
<sequence length="64" mass="7060">MGNGFRCGMTTSADNALCRETAKAQFAFFRAFFSCNAPFSFQFAVQTLVLPSTSPLSLLRLKPF</sequence>
<evidence type="ECO:0000313" key="3">
    <source>
        <dbReference type="Proteomes" id="UP000001555"/>
    </source>
</evidence>
<reference evidence="2" key="2">
    <citation type="submission" date="2020-05" db="UniProtKB">
        <authorList>
            <consortium name="EnsemblMetazoa"/>
        </authorList>
    </citation>
    <scope>IDENTIFICATION</scope>
    <source>
        <strain evidence="2">wikel</strain>
    </source>
</reference>
<organism>
    <name type="scientific">Ixodes scapularis</name>
    <name type="common">Black-legged tick</name>
    <name type="synonym">Deer tick</name>
    <dbReference type="NCBI Taxonomy" id="6945"/>
    <lineage>
        <taxon>Eukaryota</taxon>
        <taxon>Metazoa</taxon>
        <taxon>Ecdysozoa</taxon>
        <taxon>Arthropoda</taxon>
        <taxon>Chelicerata</taxon>
        <taxon>Arachnida</taxon>
        <taxon>Acari</taxon>
        <taxon>Parasitiformes</taxon>
        <taxon>Ixodida</taxon>
        <taxon>Ixodoidea</taxon>
        <taxon>Ixodidae</taxon>
        <taxon>Ixodinae</taxon>
        <taxon>Ixodes</taxon>
    </lineage>
</organism>